<evidence type="ECO:0000259" key="3">
    <source>
        <dbReference type="Pfam" id="PF08501"/>
    </source>
</evidence>
<comment type="caution">
    <text evidence="4">The sequence shown here is derived from an EMBL/GenBank/DDBJ whole genome shotgun (WGS) entry which is preliminary data.</text>
</comment>
<dbReference type="SUPFAM" id="SSF53223">
    <property type="entry name" value="Aminoacid dehydrogenase-like, N-terminal domain"/>
    <property type="match status" value="1"/>
</dbReference>
<dbReference type="Proteomes" id="UP000248606">
    <property type="component" value="Unassembled WGS sequence"/>
</dbReference>
<organism evidence="4 5">
    <name type="scientific">Lawsonella clevelandensis</name>
    <dbReference type="NCBI Taxonomy" id="1528099"/>
    <lineage>
        <taxon>Bacteria</taxon>
        <taxon>Bacillati</taxon>
        <taxon>Actinomycetota</taxon>
        <taxon>Actinomycetes</taxon>
        <taxon>Mycobacteriales</taxon>
        <taxon>Lawsonellaceae</taxon>
        <taxon>Lawsonella</taxon>
    </lineage>
</organism>
<accession>A0A2W5ICV7</accession>
<comment type="pathway">
    <text evidence="1">Metabolic intermediate biosynthesis; chorismate biosynthesis; chorismate from D-erythrose 4-phosphate and phosphoenolpyruvate: step 4/7.</text>
</comment>
<sequence length="274" mass="29108">MLAAAVLGSPIDHSLSPLLHESAYRALGLNDWTYTQIECTASDLPRIVSAADPGMRGFSVTRPCKDAALRFADVVSERAHIVESANTLIRRGTEWYADCTDIDGACASLKKSGYTGGNVLLLGAGGTSRPYLSALRSAGVEGVGRVAIASRAEERAQHTLHVAARLGLDYSWIPLNDPEILRASCHNATLVISTLPGDAAAGYSTFLRRTPRLIDVTYAPWPTSLAQVVADNGGTVVGGRTMLLHQAVAQIEAFTQKTVTDDVFAAMVASLQRS</sequence>
<dbReference type="AlphaFoldDB" id="A0A2W5ICV7"/>
<dbReference type="PANTHER" id="PTHR21089:SF1">
    <property type="entry name" value="BIFUNCTIONAL 3-DEHYDROQUINATE DEHYDRATASE_SHIKIMATE DEHYDROGENASE, CHLOROPLASTIC"/>
    <property type="match status" value="1"/>
</dbReference>
<evidence type="ECO:0000256" key="1">
    <source>
        <dbReference type="ARBA" id="ARBA00004871"/>
    </source>
</evidence>
<dbReference type="EMBL" id="QFOZ01000001">
    <property type="protein sequence ID" value="PZP89911.1"/>
    <property type="molecule type" value="Genomic_DNA"/>
</dbReference>
<dbReference type="PANTHER" id="PTHR21089">
    <property type="entry name" value="SHIKIMATE DEHYDROGENASE"/>
    <property type="match status" value="1"/>
</dbReference>
<dbReference type="InterPro" id="IPR046346">
    <property type="entry name" value="Aminoacid_DH-like_N_sf"/>
</dbReference>
<name>A0A2W5ICV7_9ACTN</name>
<evidence type="ECO:0000313" key="4">
    <source>
        <dbReference type="EMBL" id="PZP89911.1"/>
    </source>
</evidence>
<dbReference type="GO" id="GO:0019632">
    <property type="term" value="P:shikimate metabolic process"/>
    <property type="evidence" value="ECO:0007669"/>
    <property type="project" value="TreeGrafter"/>
</dbReference>
<evidence type="ECO:0000313" key="5">
    <source>
        <dbReference type="Proteomes" id="UP000248606"/>
    </source>
</evidence>
<evidence type="ECO:0000256" key="2">
    <source>
        <dbReference type="ARBA" id="ARBA00023141"/>
    </source>
</evidence>
<dbReference type="GO" id="GO:0009423">
    <property type="term" value="P:chorismate biosynthetic process"/>
    <property type="evidence" value="ECO:0007669"/>
    <property type="project" value="TreeGrafter"/>
</dbReference>
<gene>
    <name evidence="4" type="ORF">DI579_01810</name>
</gene>
<dbReference type="Gene3D" id="3.40.50.10860">
    <property type="entry name" value="Leucine Dehydrogenase, chain A, domain 1"/>
    <property type="match status" value="1"/>
</dbReference>
<dbReference type="SUPFAM" id="SSF51735">
    <property type="entry name" value="NAD(P)-binding Rossmann-fold domains"/>
    <property type="match status" value="1"/>
</dbReference>
<dbReference type="NCBIfam" id="NF001311">
    <property type="entry name" value="PRK00258.1-3"/>
    <property type="match status" value="1"/>
</dbReference>
<proteinExistence type="predicted"/>
<keyword evidence="2" id="KW-0057">Aromatic amino acid biosynthesis</keyword>
<dbReference type="RefSeq" id="WP_290595293.1">
    <property type="nucleotide sequence ID" value="NZ_CAKZIO010000003.1"/>
</dbReference>
<keyword evidence="2" id="KW-0028">Amino-acid biosynthesis</keyword>
<dbReference type="InterPro" id="IPR022893">
    <property type="entry name" value="Shikimate_DH_fam"/>
</dbReference>
<dbReference type="GO" id="GO:0050661">
    <property type="term" value="F:NADP binding"/>
    <property type="evidence" value="ECO:0007669"/>
    <property type="project" value="TreeGrafter"/>
</dbReference>
<dbReference type="GO" id="GO:0005829">
    <property type="term" value="C:cytosol"/>
    <property type="evidence" value="ECO:0007669"/>
    <property type="project" value="TreeGrafter"/>
</dbReference>
<protein>
    <submittedName>
        <fullName evidence="4">Shikimate dehydrogenase</fullName>
    </submittedName>
</protein>
<feature type="domain" description="Shikimate dehydrogenase substrate binding N-terminal" evidence="3">
    <location>
        <begin position="6"/>
        <end position="88"/>
    </location>
</feature>
<dbReference type="GO" id="GO:0009073">
    <property type="term" value="P:aromatic amino acid family biosynthetic process"/>
    <property type="evidence" value="ECO:0007669"/>
    <property type="project" value="UniProtKB-KW"/>
</dbReference>
<dbReference type="InterPro" id="IPR013708">
    <property type="entry name" value="Shikimate_DH-bd_N"/>
</dbReference>
<dbReference type="GO" id="GO:0004764">
    <property type="term" value="F:shikimate 3-dehydrogenase (NADP+) activity"/>
    <property type="evidence" value="ECO:0007669"/>
    <property type="project" value="InterPro"/>
</dbReference>
<dbReference type="Gene3D" id="3.40.50.720">
    <property type="entry name" value="NAD(P)-binding Rossmann-like Domain"/>
    <property type="match status" value="1"/>
</dbReference>
<dbReference type="InterPro" id="IPR036291">
    <property type="entry name" value="NAD(P)-bd_dom_sf"/>
</dbReference>
<reference evidence="4 5" key="1">
    <citation type="submission" date="2017-08" db="EMBL/GenBank/DDBJ databases">
        <title>Infants hospitalized years apart are colonized by the same room-sourced microbial strains.</title>
        <authorList>
            <person name="Brooks B."/>
            <person name="Olm M.R."/>
            <person name="Firek B.A."/>
            <person name="Baker R."/>
            <person name="Thomas B.C."/>
            <person name="Morowitz M.J."/>
            <person name="Banfield J.F."/>
        </authorList>
    </citation>
    <scope>NUCLEOTIDE SEQUENCE [LARGE SCALE GENOMIC DNA]</scope>
    <source>
        <strain evidence="4">S2_006_000_R1_57</strain>
    </source>
</reference>
<dbReference type="Pfam" id="PF08501">
    <property type="entry name" value="Shikimate_dh_N"/>
    <property type="match status" value="1"/>
</dbReference>